<evidence type="ECO:0000313" key="1">
    <source>
        <dbReference type="EMBL" id="MPN27986.1"/>
    </source>
</evidence>
<reference evidence="1" key="1">
    <citation type="submission" date="2019-08" db="EMBL/GenBank/DDBJ databases">
        <authorList>
            <person name="Kucharzyk K."/>
            <person name="Murdoch R.W."/>
            <person name="Higgins S."/>
            <person name="Loffler F."/>
        </authorList>
    </citation>
    <scope>NUCLEOTIDE SEQUENCE</scope>
</reference>
<name>A0A645GP75_9ZZZZ</name>
<evidence type="ECO:0008006" key="2">
    <source>
        <dbReference type="Google" id="ProtNLM"/>
    </source>
</evidence>
<dbReference type="PANTHER" id="PTHR37833:SF1">
    <property type="entry name" value="SIGNAL PEPTIDE PROTEIN"/>
    <property type="match status" value="1"/>
</dbReference>
<organism evidence="1">
    <name type="scientific">bioreactor metagenome</name>
    <dbReference type="NCBI Taxonomy" id="1076179"/>
    <lineage>
        <taxon>unclassified sequences</taxon>
        <taxon>metagenomes</taxon>
        <taxon>ecological metagenomes</taxon>
    </lineage>
</organism>
<dbReference type="InterPro" id="IPR011467">
    <property type="entry name" value="DUF1573"/>
</dbReference>
<dbReference type="AlphaFoldDB" id="A0A645GP75"/>
<dbReference type="InterPro" id="IPR013783">
    <property type="entry name" value="Ig-like_fold"/>
</dbReference>
<accession>A0A645GP75</accession>
<comment type="caution">
    <text evidence="1">The sequence shown here is derived from an EMBL/GenBank/DDBJ whole genome shotgun (WGS) entry which is preliminary data.</text>
</comment>
<protein>
    <recommendedName>
        <fullName evidence="2">DUF1573 domain-containing protein</fullName>
    </recommendedName>
</protein>
<dbReference type="PANTHER" id="PTHR37833">
    <property type="entry name" value="LIPOPROTEIN-RELATED"/>
    <property type="match status" value="1"/>
</dbReference>
<gene>
    <name evidence="1" type="ORF">SDC9_175420</name>
</gene>
<dbReference type="EMBL" id="VSSQ01078072">
    <property type="protein sequence ID" value="MPN27986.1"/>
    <property type="molecule type" value="Genomic_DNA"/>
</dbReference>
<proteinExistence type="predicted"/>
<dbReference type="Pfam" id="PF07610">
    <property type="entry name" value="DUF1573"/>
    <property type="match status" value="1"/>
</dbReference>
<sequence>MLLVAGLLSSCNNKTPQISIQPPLQDLGTQPQQLIDLVFEVRNTGNADLVIEKVSVSCECTTAELEKSTIPPGESAELRVKFDPAEDNLFGEIQRIIYLRSNDPNQPEAEAEFRATIQKPEG</sequence>
<dbReference type="Gene3D" id="2.60.40.10">
    <property type="entry name" value="Immunoglobulins"/>
    <property type="match status" value="1"/>
</dbReference>